<evidence type="ECO:0000256" key="1">
    <source>
        <dbReference type="SAM" id="MobiDB-lite"/>
    </source>
</evidence>
<protein>
    <submittedName>
        <fullName evidence="2">Uncharacterized protein</fullName>
    </submittedName>
</protein>
<reference evidence="2 3" key="1">
    <citation type="journal article" date="2021" name="Comput. Struct. Biotechnol. J.">
        <title>De novo genome assembly of the potent medicinal plant Rehmannia glutinosa using nanopore technology.</title>
        <authorList>
            <person name="Ma L."/>
            <person name="Dong C."/>
            <person name="Song C."/>
            <person name="Wang X."/>
            <person name="Zheng X."/>
            <person name="Niu Y."/>
            <person name="Chen S."/>
            <person name="Feng W."/>
        </authorList>
    </citation>
    <scope>NUCLEOTIDE SEQUENCE [LARGE SCALE GENOMIC DNA]</scope>
    <source>
        <strain evidence="2">DH-2019</strain>
    </source>
</reference>
<dbReference type="PANTHER" id="PTHR36369:SF1">
    <property type="entry name" value="TRANSMEMBRANE PROTEIN"/>
    <property type="match status" value="1"/>
</dbReference>
<dbReference type="EMBL" id="JABTTQ020000010">
    <property type="protein sequence ID" value="KAK6147588.1"/>
    <property type="molecule type" value="Genomic_DNA"/>
</dbReference>
<feature type="region of interest" description="Disordered" evidence="1">
    <location>
        <begin position="48"/>
        <end position="71"/>
    </location>
</feature>
<gene>
    <name evidence="2" type="ORF">DH2020_018500</name>
</gene>
<proteinExistence type="predicted"/>
<evidence type="ECO:0000313" key="2">
    <source>
        <dbReference type="EMBL" id="KAK6147588.1"/>
    </source>
</evidence>
<dbReference type="Proteomes" id="UP001318860">
    <property type="component" value="Unassembled WGS sequence"/>
</dbReference>
<organism evidence="2 3">
    <name type="scientific">Rehmannia glutinosa</name>
    <name type="common">Chinese foxglove</name>
    <dbReference type="NCBI Taxonomy" id="99300"/>
    <lineage>
        <taxon>Eukaryota</taxon>
        <taxon>Viridiplantae</taxon>
        <taxon>Streptophyta</taxon>
        <taxon>Embryophyta</taxon>
        <taxon>Tracheophyta</taxon>
        <taxon>Spermatophyta</taxon>
        <taxon>Magnoliopsida</taxon>
        <taxon>eudicotyledons</taxon>
        <taxon>Gunneridae</taxon>
        <taxon>Pentapetalae</taxon>
        <taxon>asterids</taxon>
        <taxon>lamiids</taxon>
        <taxon>Lamiales</taxon>
        <taxon>Orobanchaceae</taxon>
        <taxon>Rehmannieae</taxon>
        <taxon>Rehmannia</taxon>
    </lineage>
</organism>
<accession>A0ABR0WL69</accession>
<keyword evidence="3" id="KW-1185">Reference proteome</keyword>
<name>A0ABR0WL69_REHGL</name>
<sequence length="211" mass="23385">MNALDSPLEALALNYLTYGVQTAVNSIWAWIAVITAAVSFWSLRALSSPPPELRSRSQVAESTSSPPPKAAERAVAENPATVSTPGETQVLSAPIKTSCLMLEREICTKTKFSLYYDLEDDFRGDGDGGESDDDGDAAAVRSEKLGRWCDDWERMMVVRMGIWGGIGGKIRRRWTETWCGCGTGVGRDTRRRWWWMVALRGTFQTPAILVF</sequence>
<comment type="caution">
    <text evidence="2">The sequence shown here is derived from an EMBL/GenBank/DDBJ whole genome shotgun (WGS) entry which is preliminary data.</text>
</comment>
<dbReference type="PANTHER" id="PTHR36369">
    <property type="entry name" value="TRANSMEMBRANE PROTEIN"/>
    <property type="match status" value="1"/>
</dbReference>
<evidence type="ECO:0000313" key="3">
    <source>
        <dbReference type="Proteomes" id="UP001318860"/>
    </source>
</evidence>